<keyword evidence="3" id="KW-0503">Monooxygenase</keyword>
<proteinExistence type="predicted"/>
<dbReference type="AlphaFoldDB" id="A0A2J6PSB2"/>
<dbReference type="EMBL" id="KZ613502">
    <property type="protein sequence ID" value="PMD16920.1"/>
    <property type="molecule type" value="Genomic_DNA"/>
</dbReference>
<feature type="chain" id="PRO_5014367434" evidence="2">
    <location>
        <begin position="21"/>
        <end position="428"/>
    </location>
</feature>
<keyword evidence="2" id="KW-0732">Signal</keyword>
<dbReference type="OrthoDB" id="2342176at2759"/>
<feature type="region of interest" description="Disordered" evidence="1">
    <location>
        <begin position="324"/>
        <end position="354"/>
    </location>
</feature>
<dbReference type="Gene3D" id="2.70.50.70">
    <property type="match status" value="1"/>
</dbReference>
<sequence length="428" mass="42835">MMFSSSTALAVLGLATLGSAHMIITHPVPFGKSTLNSSPLAPDGSDFPCKQRTGVYAAEGASNTMPLGSVQTVSFQGSAVHGGGSCQFSVTYDEAPTASSTFKVIHSIEGGCPMKNIAGNNGDSSTQVDPDTYSFTVPTTLPTGTATFAWTWFNKIGNREMYMNCAPVTITAGSAKRSAEDEELMARNYTQLMERDQAAFNALPNIFTANIGNGCGTISATDVIFPNPGDSLEQLGLATSSALSTPTGSGCAAAVAVAATGTSASGSPAAAATTPAPTQVSSAPVGTNTALSGGVFATIPTSSTGTQATSAPVVSPSSAAASQLAGSPAPVASTPVSPAATPASTGTTGSGSAMTAGTACTTEGMWNCIGGTSFQQCASGTWSVAQPLAAGTSCTPGQSMSINIVASGAKKRSVRFSYEHIRRNLHNS</sequence>
<keyword evidence="4" id="KW-1185">Reference proteome</keyword>
<protein>
    <submittedName>
        <fullName evidence="3">Lytic polysaccharide monooxygenase</fullName>
    </submittedName>
</protein>
<dbReference type="Proteomes" id="UP000235672">
    <property type="component" value="Unassembled WGS sequence"/>
</dbReference>
<dbReference type="PANTHER" id="PTHR36182">
    <property type="entry name" value="PROTEIN, PUTATIVE (AFU_ORTHOLOGUE AFUA_6G10930)-RELATED"/>
    <property type="match status" value="1"/>
</dbReference>
<dbReference type="GO" id="GO:0004497">
    <property type="term" value="F:monooxygenase activity"/>
    <property type="evidence" value="ECO:0007669"/>
    <property type="project" value="UniProtKB-KW"/>
</dbReference>
<reference evidence="3 4" key="1">
    <citation type="submission" date="2016-05" db="EMBL/GenBank/DDBJ databases">
        <title>A degradative enzymes factory behind the ericoid mycorrhizal symbiosis.</title>
        <authorList>
            <consortium name="DOE Joint Genome Institute"/>
            <person name="Martino E."/>
            <person name="Morin E."/>
            <person name="Grelet G."/>
            <person name="Kuo A."/>
            <person name="Kohler A."/>
            <person name="Daghino S."/>
            <person name="Barry K."/>
            <person name="Choi C."/>
            <person name="Cichocki N."/>
            <person name="Clum A."/>
            <person name="Copeland A."/>
            <person name="Hainaut M."/>
            <person name="Haridas S."/>
            <person name="Labutti K."/>
            <person name="Lindquist E."/>
            <person name="Lipzen A."/>
            <person name="Khouja H.-R."/>
            <person name="Murat C."/>
            <person name="Ohm R."/>
            <person name="Olson A."/>
            <person name="Spatafora J."/>
            <person name="Veneault-Fourrey C."/>
            <person name="Henrissat B."/>
            <person name="Grigoriev I."/>
            <person name="Martin F."/>
            <person name="Perotto S."/>
        </authorList>
    </citation>
    <scope>NUCLEOTIDE SEQUENCE [LARGE SCALE GENOMIC DNA]</scope>
    <source>
        <strain evidence="3 4">UAMH 7357</strain>
    </source>
</reference>
<feature type="signal peptide" evidence="2">
    <location>
        <begin position="1"/>
        <end position="20"/>
    </location>
</feature>
<accession>A0A2J6PSB2</accession>
<keyword evidence="3" id="KW-0560">Oxidoreductase</keyword>
<gene>
    <name evidence="3" type="ORF">NA56DRAFT_673019</name>
</gene>
<evidence type="ECO:0000256" key="2">
    <source>
        <dbReference type="SAM" id="SignalP"/>
    </source>
</evidence>
<dbReference type="PANTHER" id="PTHR36182:SF2">
    <property type="entry name" value="LYTIC POLYSACCHARIDE MONOOXYGENASE"/>
    <property type="match status" value="1"/>
</dbReference>
<organism evidence="3 4">
    <name type="scientific">Hyaloscypha hepaticicola</name>
    <dbReference type="NCBI Taxonomy" id="2082293"/>
    <lineage>
        <taxon>Eukaryota</taxon>
        <taxon>Fungi</taxon>
        <taxon>Dikarya</taxon>
        <taxon>Ascomycota</taxon>
        <taxon>Pezizomycotina</taxon>
        <taxon>Leotiomycetes</taxon>
        <taxon>Helotiales</taxon>
        <taxon>Hyaloscyphaceae</taxon>
        <taxon>Hyaloscypha</taxon>
    </lineage>
</organism>
<evidence type="ECO:0000313" key="3">
    <source>
        <dbReference type="EMBL" id="PMD16920.1"/>
    </source>
</evidence>
<evidence type="ECO:0000256" key="1">
    <source>
        <dbReference type="SAM" id="MobiDB-lite"/>
    </source>
</evidence>
<evidence type="ECO:0000313" key="4">
    <source>
        <dbReference type="Proteomes" id="UP000235672"/>
    </source>
</evidence>
<feature type="region of interest" description="Disordered" evidence="1">
    <location>
        <begin position="264"/>
        <end position="285"/>
    </location>
</feature>
<dbReference type="STRING" id="1745343.A0A2J6PSB2"/>
<name>A0A2J6PSB2_9HELO</name>
<feature type="compositionally biased region" description="Low complexity" evidence="1">
    <location>
        <begin position="264"/>
        <end position="284"/>
    </location>
</feature>